<evidence type="ECO:0000256" key="4">
    <source>
        <dbReference type="ARBA" id="ARBA00022679"/>
    </source>
</evidence>
<comment type="caution">
    <text evidence="12">The sequence shown here is derived from an EMBL/GenBank/DDBJ whole genome shotgun (WGS) entry which is preliminary data.</text>
</comment>
<protein>
    <recommendedName>
        <fullName evidence="2">non-specific serine/threonine protein kinase</fullName>
        <ecNumber evidence="2">2.7.11.1</ecNumber>
    </recommendedName>
</protein>
<reference evidence="12 13" key="1">
    <citation type="submission" date="2024-04" db="EMBL/GenBank/DDBJ databases">
        <title>Tritrichomonas musculus Genome.</title>
        <authorList>
            <person name="Alves-Ferreira E."/>
            <person name="Grigg M."/>
            <person name="Lorenzi H."/>
            <person name="Galac M."/>
        </authorList>
    </citation>
    <scope>NUCLEOTIDE SEQUENCE [LARGE SCALE GENOMIC DNA]</scope>
    <source>
        <strain evidence="12 13">EAF2021</strain>
    </source>
</reference>
<keyword evidence="13" id="KW-1185">Reference proteome</keyword>
<dbReference type="PANTHER" id="PTHR12209">
    <property type="entry name" value="NON-SPECIFIC SERINE/THREONINE PROTEIN KINASE"/>
    <property type="match status" value="1"/>
</dbReference>
<sequence>MFENRDDWVQIKRGAEASVWKMVFGGKNCVAKVAEPKLWRAKELDVRLRNERIQNEARTNLKCMRAGIPIALINFIDRPTTTLIMEELSGPTVKQAIFDISTNDENESADPANHENDDVPPEIAKSMEEIGAIIAKMHENDIVHGDLTTSNFMLHNGSVRAIDFGLSFISTFAEDKAVDLYVLERAFASSHPGKENFLKIIFDTYEKKYSKSEEVMKKLKKVRSRGRKRSMVG</sequence>
<dbReference type="PANTHER" id="PTHR12209:SF0">
    <property type="entry name" value="EKC_KEOPS COMPLEX SUBUNIT TP53RK"/>
    <property type="match status" value="1"/>
</dbReference>
<comment type="catalytic activity">
    <reaction evidence="10">
        <text>L-seryl-[protein] + ATP = O-phospho-L-seryl-[protein] + ADP + H(+)</text>
        <dbReference type="Rhea" id="RHEA:17989"/>
        <dbReference type="Rhea" id="RHEA-COMP:9863"/>
        <dbReference type="Rhea" id="RHEA-COMP:11604"/>
        <dbReference type="ChEBI" id="CHEBI:15378"/>
        <dbReference type="ChEBI" id="CHEBI:29999"/>
        <dbReference type="ChEBI" id="CHEBI:30616"/>
        <dbReference type="ChEBI" id="CHEBI:83421"/>
        <dbReference type="ChEBI" id="CHEBI:456216"/>
        <dbReference type="EC" id="2.7.11.1"/>
    </reaction>
</comment>
<dbReference type="InterPro" id="IPR022495">
    <property type="entry name" value="Bud32"/>
</dbReference>
<dbReference type="GO" id="GO:0016301">
    <property type="term" value="F:kinase activity"/>
    <property type="evidence" value="ECO:0007669"/>
    <property type="project" value="UniProtKB-KW"/>
</dbReference>
<dbReference type="EMBL" id="JAPFFF010000003">
    <property type="protein sequence ID" value="KAK8893518.1"/>
    <property type="molecule type" value="Genomic_DNA"/>
</dbReference>
<evidence type="ECO:0000256" key="3">
    <source>
        <dbReference type="ARBA" id="ARBA00022527"/>
    </source>
</evidence>
<keyword evidence="4" id="KW-0808">Transferase</keyword>
<dbReference type="NCBIfam" id="TIGR03724">
    <property type="entry name" value="arch_bud32"/>
    <property type="match status" value="1"/>
</dbReference>
<evidence type="ECO:0000256" key="1">
    <source>
        <dbReference type="ARBA" id="ARBA00010630"/>
    </source>
</evidence>
<evidence type="ECO:0000256" key="7">
    <source>
        <dbReference type="ARBA" id="ARBA00022777"/>
    </source>
</evidence>
<name>A0ABR2KR47_9EUKA</name>
<dbReference type="InterPro" id="IPR000719">
    <property type="entry name" value="Prot_kinase_dom"/>
</dbReference>
<keyword evidence="5" id="KW-0819">tRNA processing</keyword>
<feature type="domain" description="Protein kinase" evidence="11">
    <location>
        <begin position="5"/>
        <end position="233"/>
    </location>
</feature>
<evidence type="ECO:0000313" key="13">
    <source>
        <dbReference type="Proteomes" id="UP001470230"/>
    </source>
</evidence>
<dbReference type="SUPFAM" id="SSF56112">
    <property type="entry name" value="Protein kinase-like (PK-like)"/>
    <property type="match status" value="1"/>
</dbReference>
<gene>
    <name evidence="12" type="ORF">M9Y10_021940</name>
</gene>
<dbReference type="PROSITE" id="PS00109">
    <property type="entry name" value="PROTEIN_KINASE_TYR"/>
    <property type="match status" value="1"/>
</dbReference>
<dbReference type="Gene3D" id="1.10.510.10">
    <property type="entry name" value="Transferase(Phosphotransferase) domain 1"/>
    <property type="match status" value="1"/>
</dbReference>
<evidence type="ECO:0000256" key="6">
    <source>
        <dbReference type="ARBA" id="ARBA00022741"/>
    </source>
</evidence>
<proteinExistence type="inferred from homology"/>
<dbReference type="InterPro" id="IPR008266">
    <property type="entry name" value="Tyr_kinase_AS"/>
</dbReference>
<dbReference type="Gene3D" id="3.30.200.20">
    <property type="entry name" value="Phosphorylase Kinase, domain 1"/>
    <property type="match status" value="1"/>
</dbReference>
<comment type="catalytic activity">
    <reaction evidence="9">
        <text>L-threonyl-[protein] + ATP = O-phospho-L-threonyl-[protein] + ADP + H(+)</text>
        <dbReference type="Rhea" id="RHEA:46608"/>
        <dbReference type="Rhea" id="RHEA-COMP:11060"/>
        <dbReference type="Rhea" id="RHEA-COMP:11605"/>
        <dbReference type="ChEBI" id="CHEBI:15378"/>
        <dbReference type="ChEBI" id="CHEBI:30013"/>
        <dbReference type="ChEBI" id="CHEBI:30616"/>
        <dbReference type="ChEBI" id="CHEBI:61977"/>
        <dbReference type="ChEBI" id="CHEBI:456216"/>
        <dbReference type="EC" id="2.7.11.1"/>
    </reaction>
</comment>
<keyword evidence="7 12" id="KW-0418">Kinase</keyword>
<evidence type="ECO:0000256" key="8">
    <source>
        <dbReference type="ARBA" id="ARBA00022840"/>
    </source>
</evidence>
<organism evidence="12 13">
    <name type="scientific">Tritrichomonas musculus</name>
    <dbReference type="NCBI Taxonomy" id="1915356"/>
    <lineage>
        <taxon>Eukaryota</taxon>
        <taxon>Metamonada</taxon>
        <taxon>Parabasalia</taxon>
        <taxon>Tritrichomonadida</taxon>
        <taxon>Tritrichomonadidae</taxon>
        <taxon>Tritrichomonas</taxon>
    </lineage>
</organism>
<dbReference type="EC" id="2.7.11.1" evidence="2"/>
<keyword evidence="6" id="KW-0547">Nucleotide-binding</keyword>
<evidence type="ECO:0000256" key="10">
    <source>
        <dbReference type="ARBA" id="ARBA00048679"/>
    </source>
</evidence>
<keyword evidence="8" id="KW-0067">ATP-binding</keyword>
<keyword evidence="3" id="KW-0723">Serine/threonine-protein kinase</keyword>
<accession>A0ABR2KR47</accession>
<dbReference type="PROSITE" id="PS50011">
    <property type="entry name" value="PROTEIN_KINASE_DOM"/>
    <property type="match status" value="1"/>
</dbReference>
<evidence type="ECO:0000256" key="5">
    <source>
        <dbReference type="ARBA" id="ARBA00022694"/>
    </source>
</evidence>
<dbReference type="InterPro" id="IPR011009">
    <property type="entry name" value="Kinase-like_dom_sf"/>
</dbReference>
<dbReference type="Proteomes" id="UP001470230">
    <property type="component" value="Unassembled WGS sequence"/>
</dbReference>
<evidence type="ECO:0000256" key="9">
    <source>
        <dbReference type="ARBA" id="ARBA00047899"/>
    </source>
</evidence>
<evidence type="ECO:0000256" key="2">
    <source>
        <dbReference type="ARBA" id="ARBA00012513"/>
    </source>
</evidence>
<evidence type="ECO:0000313" key="12">
    <source>
        <dbReference type="EMBL" id="KAK8893518.1"/>
    </source>
</evidence>
<dbReference type="Pfam" id="PF00069">
    <property type="entry name" value="Pkinase"/>
    <property type="match status" value="1"/>
</dbReference>
<evidence type="ECO:0000259" key="11">
    <source>
        <dbReference type="PROSITE" id="PS50011"/>
    </source>
</evidence>
<comment type="similarity">
    <text evidence="1">Belongs to the protein kinase superfamily. BUD32 family.</text>
</comment>